<feature type="compositionally biased region" description="Polar residues" evidence="7">
    <location>
        <begin position="137"/>
        <end position="151"/>
    </location>
</feature>
<dbReference type="GO" id="GO:0004674">
    <property type="term" value="F:protein serine/threonine kinase activity"/>
    <property type="evidence" value="ECO:0007669"/>
    <property type="project" value="TreeGrafter"/>
</dbReference>
<evidence type="ECO:0000259" key="8">
    <source>
        <dbReference type="PROSITE" id="PS50011"/>
    </source>
</evidence>
<dbReference type="InterPro" id="IPR017441">
    <property type="entry name" value="Protein_kinase_ATP_BS"/>
</dbReference>
<keyword evidence="3" id="KW-0418">Kinase</keyword>
<keyword evidence="10" id="KW-1185">Reference proteome</keyword>
<dbReference type="EMBL" id="FN649748">
    <property type="protein sequence ID" value="CBJ32095.1"/>
    <property type="molecule type" value="Genomic_DNA"/>
</dbReference>
<keyword evidence="4 6" id="KW-0067">ATP-binding</keyword>
<evidence type="ECO:0000256" key="7">
    <source>
        <dbReference type="SAM" id="MobiDB-lite"/>
    </source>
</evidence>
<keyword evidence="2 6" id="KW-0547">Nucleotide-binding</keyword>
<evidence type="ECO:0000313" key="10">
    <source>
        <dbReference type="Proteomes" id="UP000002630"/>
    </source>
</evidence>
<feature type="region of interest" description="Disordered" evidence="7">
    <location>
        <begin position="769"/>
        <end position="807"/>
    </location>
</feature>
<dbReference type="SUPFAM" id="SSF56112">
    <property type="entry name" value="Protein kinase-like (PK-like)"/>
    <property type="match status" value="1"/>
</dbReference>
<evidence type="ECO:0000256" key="5">
    <source>
        <dbReference type="ARBA" id="ARBA00039067"/>
    </source>
</evidence>
<accession>D7FWK7</accession>
<dbReference type="OrthoDB" id="4062651at2759"/>
<dbReference type="PANTHER" id="PTHR43289:SF6">
    <property type="entry name" value="SERINE_THREONINE-PROTEIN KINASE NEKL-3"/>
    <property type="match status" value="1"/>
</dbReference>
<evidence type="ECO:0000256" key="6">
    <source>
        <dbReference type="PROSITE-ProRule" id="PRU10141"/>
    </source>
</evidence>
<evidence type="ECO:0000256" key="3">
    <source>
        <dbReference type="ARBA" id="ARBA00022777"/>
    </source>
</evidence>
<dbReference type="PROSITE" id="PS50011">
    <property type="entry name" value="PROTEIN_KINASE_DOM"/>
    <property type="match status" value="1"/>
</dbReference>
<dbReference type="EC" id="2.7.11.34" evidence="5"/>
<dbReference type="InParanoid" id="D7FWK7"/>
<dbReference type="EMBL" id="FN648496">
    <property type="protein sequence ID" value="CBJ32095.1"/>
    <property type="molecule type" value="Genomic_DNA"/>
</dbReference>
<keyword evidence="1" id="KW-0808">Transferase</keyword>
<feature type="region of interest" description="Disordered" evidence="7">
    <location>
        <begin position="844"/>
        <end position="882"/>
    </location>
</feature>
<dbReference type="Proteomes" id="UP000002630">
    <property type="component" value="Linkage Group LG23"/>
</dbReference>
<proteinExistence type="predicted"/>
<reference evidence="9 10" key="1">
    <citation type="journal article" date="2010" name="Nature">
        <title>The Ectocarpus genome and the independent evolution of multicellularity in brown algae.</title>
        <authorList>
            <person name="Cock J.M."/>
            <person name="Sterck L."/>
            <person name="Rouze P."/>
            <person name="Scornet D."/>
            <person name="Allen A.E."/>
            <person name="Amoutzias G."/>
            <person name="Anthouard V."/>
            <person name="Artiguenave F."/>
            <person name="Aury J.M."/>
            <person name="Badger J.H."/>
            <person name="Beszteri B."/>
            <person name="Billiau K."/>
            <person name="Bonnet E."/>
            <person name="Bothwell J.H."/>
            <person name="Bowler C."/>
            <person name="Boyen C."/>
            <person name="Brownlee C."/>
            <person name="Carrano C.J."/>
            <person name="Charrier B."/>
            <person name="Cho G.Y."/>
            <person name="Coelho S.M."/>
            <person name="Collen J."/>
            <person name="Corre E."/>
            <person name="Da Silva C."/>
            <person name="Delage L."/>
            <person name="Delaroque N."/>
            <person name="Dittami S.M."/>
            <person name="Doulbeau S."/>
            <person name="Elias M."/>
            <person name="Farnham G."/>
            <person name="Gachon C.M."/>
            <person name="Gschloessl B."/>
            <person name="Heesch S."/>
            <person name="Jabbari K."/>
            <person name="Jubin C."/>
            <person name="Kawai H."/>
            <person name="Kimura K."/>
            <person name="Kloareg B."/>
            <person name="Kupper F.C."/>
            <person name="Lang D."/>
            <person name="Le Bail A."/>
            <person name="Leblanc C."/>
            <person name="Lerouge P."/>
            <person name="Lohr M."/>
            <person name="Lopez P.J."/>
            <person name="Martens C."/>
            <person name="Maumus F."/>
            <person name="Michel G."/>
            <person name="Miranda-Saavedra D."/>
            <person name="Morales J."/>
            <person name="Moreau H."/>
            <person name="Motomura T."/>
            <person name="Nagasato C."/>
            <person name="Napoli C.A."/>
            <person name="Nelson D.R."/>
            <person name="Nyvall-Collen P."/>
            <person name="Peters A.F."/>
            <person name="Pommier C."/>
            <person name="Potin P."/>
            <person name="Poulain J."/>
            <person name="Quesneville H."/>
            <person name="Read B."/>
            <person name="Rensing S.A."/>
            <person name="Ritter A."/>
            <person name="Rousvoal S."/>
            <person name="Samanta M."/>
            <person name="Samson G."/>
            <person name="Schroeder D.C."/>
            <person name="Segurens B."/>
            <person name="Strittmatter M."/>
            <person name="Tonon T."/>
            <person name="Tregear J.W."/>
            <person name="Valentin K."/>
            <person name="von Dassow P."/>
            <person name="Yamagishi T."/>
            <person name="Van de Peer Y."/>
            <person name="Wincker P."/>
        </authorList>
    </citation>
    <scope>NUCLEOTIDE SEQUENCE [LARGE SCALE GENOMIC DNA]</scope>
    <source>
        <strain evidence="10">Ec32 / CCAP1310/4</strain>
    </source>
</reference>
<feature type="region of interest" description="Disordered" evidence="7">
    <location>
        <begin position="1012"/>
        <end position="1115"/>
    </location>
</feature>
<dbReference type="PROSITE" id="PS00107">
    <property type="entry name" value="PROTEIN_KINASE_ATP"/>
    <property type="match status" value="1"/>
</dbReference>
<organism evidence="9 10">
    <name type="scientific">Ectocarpus siliculosus</name>
    <name type="common">Brown alga</name>
    <name type="synonym">Conferva siliculosa</name>
    <dbReference type="NCBI Taxonomy" id="2880"/>
    <lineage>
        <taxon>Eukaryota</taxon>
        <taxon>Sar</taxon>
        <taxon>Stramenopiles</taxon>
        <taxon>Ochrophyta</taxon>
        <taxon>PX clade</taxon>
        <taxon>Phaeophyceae</taxon>
        <taxon>Ectocarpales</taxon>
        <taxon>Ectocarpaceae</taxon>
        <taxon>Ectocarpus</taxon>
    </lineage>
</organism>
<evidence type="ECO:0000313" key="9">
    <source>
        <dbReference type="EMBL" id="CBJ32095.1"/>
    </source>
</evidence>
<dbReference type="InterPro" id="IPR008271">
    <property type="entry name" value="Ser/Thr_kinase_AS"/>
</dbReference>
<feature type="region of interest" description="Disordered" evidence="7">
    <location>
        <begin position="14"/>
        <end position="87"/>
    </location>
</feature>
<dbReference type="PROSITE" id="PS00108">
    <property type="entry name" value="PROTEIN_KINASE_ST"/>
    <property type="match status" value="1"/>
</dbReference>
<feature type="domain" description="Protein kinase" evidence="8">
    <location>
        <begin position="438"/>
        <end position="748"/>
    </location>
</feature>
<dbReference type="Gene3D" id="1.10.510.10">
    <property type="entry name" value="Transferase(Phosphotransferase) domain 1"/>
    <property type="match status" value="1"/>
</dbReference>
<feature type="compositionally biased region" description="Low complexity" evidence="7">
    <location>
        <begin position="1099"/>
        <end position="1108"/>
    </location>
</feature>
<sequence>MLVKAGMMAVISPRAMGADDVSGSGGGSGSGSGFGNPPPEKNGRGEMRRPPGLVAPGEGVTNNHPPGLVVPRRGDGVGDCRESGYRGPLMSPLREAVEVSLGGRRVKMMVSTQTPSTRPEDVGHGRGTDWGCPPKPQQRQTSPPQTGTKSTEAAREAAAREGCGRAVGCLTAAAGAAAAGAAGGGGHGGSGCGGGAFCAGGGFSDNGGTGCGNAGHGDRKPPTIPVLQHTADAMQKQEVPVRADRLLSLPRATVAAAAAATAASGGDAGVDCVPPLQAGEQSATSIRRRVDALQSRKLREEKVLCVFMRYRLEISADNLRGLDCVILASEARRAVVNAEVKAATEVFRRDMAEANRFRLEAEACKAALAEVAVIPSVPANSIARGVYGDWFHGREFKRFVAKTRERYGDGSDELFVATDVVSQQHRARNGGEGGSVWAVGVKELGQGTFGIVTRLDVLTLGKSYAAKEFKDQGEGGDNGSWMRGCAQAGLLTEMIVHNSMPPHANIAGPSAMDDRDKDSLIVFYDLAVDDFHGYATGQVLASPGVLMRLLSDMARGLEHLGRHGVSHNDVKPGNMLVFQDSGVLVAKVTDLGCALAHGDMRRGQGTIGGQVPEGMMSREVACEPSQDVFALAHMVLLTLTKNEWKSSNMWFSQAVQTDGDKEIISKMEGRNASVASKHHFMDEVTLRNQIDPRARAALLNPEHLYDGLTDGVKEKVIILLAKALSPDPTKRPPMAEMLAELDDMNECLLEIETRGVILAAMAAVAGGGASRTVSTGAGKGGVADDHGAPHPPPPLPATLEPVSGAFEGRGSAVPQQVAAVAGVNVIPSIIPEVAVGPAVSRETADGSAAAEEEEGGGGGRSALAPLATPATDVQRSTVSRPLQEGSVPVLGVVSGGIPSHNGRSGGSHHVVPVASTASVVQSEVVTGGSAAVMPVSAGAGGGVAVTAAVGGGRRVVDSQARLLQYPARRRSPRTGDVAAAHGVVKAKGGRGTGLVPRALAVNDAAPYVVGGGDGGGLRTSHHSNRLPAGPAPRRSTTRRNAAGGARMDADRVTNSHRATNTARGGVPPFAHRQRRFNPRGPQGQGRTNACHGGHHSGSRSHGSSSSLRQGHRHQHHTGVPLAWGHHHLPAAANNLVLPRPHPQFRVYPQHQQSWGVGGVGVAPSQYFPSGSSTRQTHQGGYVGGGRAGVFRPSQAPVPLPPVPQPSIYHDPRYAGGCGGGGCGGWGVPRAPGHMPFIPGGAFLPVNYPLATGVNGFPPRWQKTCVVR</sequence>
<dbReference type="Pfam" id="PF00069">
    <property type="entry name" value="Pkinase"/>
    <property type="match status" value="1"/>
</dbReference>
<dbReference type="GO" id="GO:0005524">
    <property type="term" value="F:ATP binding"/>
    <property type="evidence" value="ECO:0007669"/>
    <property type="project" value="UniProtKB-UniRule"/>
</dbReference>
<feature type="compositionally biased region" description="Gly residues" evidence="7">
    <location>
        <begin position="23"/>
        <end position="34"/>
    </location>
</feature>
<evidence type="ECO:0000256" key="2">
    <source>
        <dbReference type="ARBA" id="ARBA00022741"/>
    </source>
</evidence>
<evidence type="ECO:0000256" key="4">
    <source>
        <dbReference type="ARBA" id="ARBA00022840"/>
    </source>
</evidence>
<dbReference type="InterPro" id="IPR011009">
    <property type="entry name" value="Kinase-like_dom_sf"/>
</dbReference>
<feature type="compositionally biased region" description="Basic and acidic residues" evidence="7">
    <location>
        <begin position="72"/>
        <end position="84"/>
    </location>
</feature>
<dbReference type="InterPro" id="IPR000719">
    <property type="entry name" value="Prot_kinase_dom"/>
</dbReference>
<dbReference type="AlphaFoldDB" id="D7FWK7"/>
<name>D7FWK7_ECTSI</name>
<gene>
    <name evidence="9" type="ORF">Esi_0308_0002</name>
</gene>
<evidence type="ECO:0000256" key="1">
    <source>
        <dbReference type="ARBA" id="ARBA00022679"/>
    </source>
</evidence>
<dbReference type="SMART" id="SM00220">
    <property type="entry name" value="S_TKc"/>
    <property type="match status" value="1"/>
</dbReference>
<feature type="region of interest" description="Disordered" evidence="7">
    <location>
        <begin position="109"/>
        <end position="157"/>
    </location>
</feature>
<feature type="compositionally biased region" description="Polar residues" evidence="7">
    <location>
        <begin position="871"/>
        <end position="880"/>
    </location>
</feature>
<dbReference type="PANTHER" id="PTHR43289">
    <property type="entry name" value="MITOGEN-ACTIVATED PROTEIN KINASE KINASE KINASE 20-RELATED"/>
    <property type="match status" value="1"/>
</dbReference>
<feature type="binding site" evidence="6">
    <location>
        <position position="467"/>
    </location>
    <ligand>
        <name>ATP</name>
        <dbReference type="ChEBI" id="CHEBI:30616"/>
    </ligand>
</feature>
<protein>
    <recommendedName>
        <fullName evidence="5">NEK6-subfamily protein kinase</fullName>
        <ecNumber evidence="5">2.7.11.34</ecNumber>
    </recommendedName>
</protein>
<feature type="compositionally biased region" description="Basic and acidic residues" evidence="7">
    <location>
        <begin position="118"/>
        <end position="127"/>
    </location>
</feature>